<dbReference type="OrthoDB" id="494991at2"/>
<evidence type="ECO:0000256" key="1">
    <source>
        <dbReference type="ARBA" id="ARBA00023125"/>
    </source>
</evidence>
<dbReference type="Proteomes" id="UP000183047">
    <property type="component" value="Unassembled WGS sequence"/>
</dbReference>
<dbReference type="PANTHER" id="PTHR43479">
    <property type="entry name" value="ACREF/ENVCD OPERON REPRESSOR-RELATED"/>
    <property type="match status" value="1"/>
</dbReference>
<reference evidence="5" key="1">
    <citation type="submission" date="2016-10" db="EMBL/GenBank/DDBJ databases">
        <authorList>
            <person name="Varghese N."/>
            <person name="Submissions S."/>
        </authorList>
    </citation>
    <scope>NUCLEOTIDE SEQUENCE [LARGE SCALE GENOMIC DNA]</scope>
    <source>
        <strain evidence="5">XBD2006</strain>
    </source>
</reference>
<dbReference type="AlphaFoldDB" id="A0A1G5AM10"/>
<dbReference type="Gene3D" id="1.10.357.10">
    <property type="entry name" value="Tetracycline Repressor, domain 2"/>
    <property type="match status" value="1"/>
</dbReference>
<dbReference type="EMBL" id="FMUR01000003">
    <property type="protein sequence ID" value="SCX78885.1"/>
    <property type="molecule type" value="Genomic_DNA"/>
</dbReference>
<dbReference type="InterPro" id="IPR009057">
    <property type="entry name" value="Homeodomain-like_sf"/>
</dbReference>
<proteinExistence type="predicted"/>
<dbReference type="PROSITE" id="PS50977">
    <property type="entry name" value="HTH_TETR_2"/>
    <property type="match status" value="1"/>
</dbReference>
<accession>A0A1G5AM10</accession>
<dbReference type="RefSeq" id="WP_026667583.1">
    <property type="nucleotide sequence ID" value="NZ_FMUR01000003.1"/>
</dbReference>
<dbReference type="PRINTS" id="PR00455">
    <property type="entry name" value="HTHTETR"/>
</dbReference>
<protein>
    <submittedName>
        <fullName evidence="4">Transcriptional regulator, TetR family</fullName>
    </submittedName>
</protein>
<dbReference type="InterPro" id="IPR001647">
    <property type="entry name" value="HTH_TetR"/>
</dbReference>
<dbReference type="Pfam" id="PF00440">
    <property type="entry name" value="TetR_N"/>
    <property type="match status" value="1"/>
</dbReference>
<dbReference type="SUPFAM" id="SSF46689">
    <property type="entry name" value="Homeodomain-like"/>
    <property type="match status" value="1"/>
</dbReference>
<sequence>MSVPDKSIDPRLLDSAKAEFLKNGFLKAELKTICENAGITTGALYKRYKGKEELFCAVVKDTVDAIEDYINKRTLPNLSELTDDEICHAWDMNEENTLELFKMLWDLKDGFVLLISKSSGTRFENYQHDFVSSMSKAYEKYYNEAKRRNLARTDITSKELHVICTSFWTSVYEPFTHDLSWKEIEQHCKIMCRFFNWTDTILLAER</sequence>
<evidence type="ECO:0000256" key="2">
    <source>
        <dbReference type="PROSITE-ProRule" id="PRU00335"/>
    </source>
</evidence>
<organism evidence="4 5">
    <name type="scientific">Butyrivibrio hungatei</name>
    <dbReference type="NCBI Taxonomy" id="185008"/>
    <lineage>
        <taxon>Bacteria</taxon>
        <taxon>Bacillati</taxon>
        <taxon>Bacillota</taxon>
        <taxon>Clostridia</taxon>
        <taxon>Lachnospirales</taxon>
        <taxon>Lachnospiraceae</taxon>
        <taxon>Butyrivibrio</taxon>
    </lineage>
</organism>
<dbReference type="InterPro" id="IPR050624">
    <property type="entry name" value="HTH-type_Tx_Regulator"/>
</dbReference>
<gene>
    <name evidence="4" type="ORF">SAMN02910451_00356</name>
</gene>
<keyword evidence="1 2" id="KW-0238">DNA-binding</keyword>
<feature type="DNA-binding region" description="H-T-H motif" evidence="2">
    <location>
        <begin position="29"/>
        <end position="48"/>
    </location>
</feature>
<dbReference type="PANTHER" id="PTHR43479:SF11">
    <property type="entry name" value="ACREF_ENVCD OPERON REPRESSOR-RELATED"/>
    <property type="match status" value="1"/>
</dbReference>
<evidence type="ECO:0000259" key="3">
    <source>
        <dbReference type="PROSITE" id="PS50977"/>
    </source>
</evidence>
<keyword evidence="5" id="KW-1185">Reference proteome</keyword>
<dbReference type="GO" id="GO:0003677">
    <property type="term" value="F:DNA binding"/>
    <property type="evidence" value="ECO:0007669"/>
    <property type="project" value="UniProtKB-UniRule"/>
</dbReference>
<evidence type="ECO:0000313" key="5">
    <source>
        <dbReference type="Proteomes" id="UP000183047"/>
    </source>
</evidence>
<evidence type="ECO:0000313" key="4">
    <source>
        <dbReference type="EMBL" id="SCX78885.1"/>
    </source>
</evidence>
<name>A0A1G5AM10_9FIRM</name>
<feature type="domain" description="HTH tetR-type" evidence="3">
    <location>
        <begin position="6"/>
        <end position="66"/>
    </location>
</feature>